<keyword evidence="2" id="KW-1185">Reference proteome</keyword>
<evidence type="ECO:0000313" key="2">
    <source>
        <dbReference type="Proteomes" id="UP000299102"/>
    </source>
</evidence>
<reference evidence="1 2" key="1">
    <citation type="journal article" date="2019" name="Commun. Biol.">
        <title>The bagworm genome reveals a unique fibroin gene that provides high tensile strength.</title>
        <authorList>
            <person name="Kono N."/>
            <person name="Nakamura H."/>
            <person name="Ohtoshi R."/>
            <person name="Tomita M."/>
            <person name="Numata K."/>
            <person name="Arakawa K."/>
        </authorList>
    </citation>
    <scope>NUCLEOTIDE SEQUENCE [LARGE SCALE GENOMIC DNA]</scope>
</reference>
<proteinExistence type="predicted"/>
<evidence type="ECO:0000313" key="1">
    <source>
        <dbReference type="EMBL" id="GBP17644.1"/>
    </source>
</evidence>
<sequence>MSLPLLSPGVGLVLVRCNTLRFRRASVRLFRGRESPRLCNGFALRALPEGYNIGTMGVGSPRMILRKTLPVEVPVRLQHGGIWCCCLPTDFSRFLVVVAVKLRHDAHLSALCHLFGTPGL</sequence>
<dbReference type="EMBL" id="BGZK01006352">
    <property type="protein sequence ID" value="GBP17644.1"/>
    <property type="molecule type" value="Genomic_DNA"/>
</dbReference>
<dbReference type="Proteomes" id="UP000299102">
    <property type="component" value="Unassembled WGS sequence"/>
</dbReference>
<accession>A0A4C1TUS6</accession>
<dbReference type="AlphaFoldDB" id="A0A4C1TUS6"/>
<name>A0A4C1TUS6_EUMVA</name>
<comment type="caution">
    <text evidence="1">The sequence shown here is derived from an EMBL/GenBank/DDBJ whole genome shotgun (WGS) entry which is preliminary data.</text>
</comment>
<organism evidence="1 2">
    <name type="scientific">Eumeta variegata</name>
    <name type="common">Bagworm moth</name>
    <name type="synonym">Eumeta japonica</name>
    <dbReference type="NCBI Taxonomy" id="151549"/>
    <lineage>
        <taxon>Eukaryota</taxon>
        <taxon>Metazoa</taxon>
        <taxon>Ecdysozoa</taxon>
        <taxon>Arthropoda</taxon>
        <taxon>Hexapoda</taxon>
        <taxon>Insecta</taxon>
        <taxon>Pterygota</taxon>
        <taxon>Neoptera</taxon>
        <taxon>Endopterygota</taxon>
        <taxon>Lepidoptera</taxon>
        <taxon>Glossata</taxon>
        <taxon>Ditrysia</taxon>
        <taxon>Tineoidea</taxon>
        <taxon>Psychidae</taxon>
        <taxon>Oiketicinae</taxon>
        <taxon>Eumeta</taxon>
    </lineage>
</organism>
<protein>
    <submittedName>
        <fullName evidence="1">Uncharacterized protein</fullName>
    </submittedName>
</protein>
<gene>
    <name evidence="1" type="ORF">EVAR_73667_1</name>
</gene>